<reference evidence="1" key="1">
    <citation type="submission" date="2020-11" db="EMBL/GenBank/DDBJ databases">
        <authorList>
            <consortium name="DOE Joint Genome Institute"/>
            <person name="Ahrendt S."/>
            <person name="Riley R."/>
            <person name="Andreopoulos W."/>
            <person name="Labutti K."/>
            <person name="Pangilinan J."/>
            <person name="Ruiz-Duenas F.J."/>
            <person name="Barrasa J.M."/>
            <person name="Sanchez-Garcia M."/>
            <person name="Camarero S."/>
            <person name="Miyauchi S."/>
            <person name="Serrano A."/>
            <person name="Linde D."/>
            <person name="Babiker R."/>
            <person name="Drula E."/>
            <person name="Ayuso-Fernandez I."/>
            <person name="Pacheco R."/>
            <person name="Padilla G."/>
            <person name="Ferreira P."/>
            <person name="Barriuso J."/>
            <person name="Kellner H."/>
            <person name="Castanera R."/>
            <person name="Alfaro M."/>
            <person name="Ramirez L."/>
            <person name="Pisabarro A.G."/>
            <person name="Kuo A."/>
            <person name="Tritt A."/>
            <person name="Lipzen A."/>
            <person name="He G."/>
            <person name="Yan M."/>
            <person name="Ng V."/>
            <person name="Cullen D."/>
            <person name="Martin F."/>
            <person name="Rosso M.-N."/>
            <person name="Henrissat B."/>
            <person name="Hibbett D."/>
            <person name="Martinez A.T."/>
            <person name="Grigoriev I.V."/>
        </authorList>
    </citation>
    <scope>NUCLEOTIDE SEQUENCE</scope>
    <source>
        <strain evidence="1">CBS 506.95</strain>
    </source>
</reference>
<evidence type="ECO:0000313" key="2">
    <source>
        <dbReference type="Proteomes" id="UP000807306"/>
    </source>
</evidence>
<dbReference type="AlphaFoldDB" id="A0A9P6JRX8"/>
<evidence type="ECO:0000313" key="1">
    <source>
        <dbReference type="EMBL" id="KAF9530239.1"/>
    </source>
</evidence>
<dbReference type="Proteomes" id="UP000807306">
    <property type="component" value="Unassembled WGS sequence"/>
</dbReference>
<proteinExistence type="predicted"/>
<organism evidence="1 2">
    <name type="scientific">Crepidotus variabilis</name>
    <dbReference type="NCBI Taxonomy" id="179855"/>
    <lineage>
        <taxon>Eukaryota</taxon>
        <taxon>Fungi</taxon>
        <taxon>Dikarya</taxon>
        <taxon>Basidiomycota</taxon>
        <taxon>Agaricomycotina</taxon>
        <taxon>Agaricomycetes</taxon>
        <taxon>Agaricomycetidae</taxon>
        <taxon>Agaricales</taxon>
        <taxon>Agaricineae</taxon>
        <taxon>Crepidotaceae</taxon>
        <taxon>Crepidotus</taxon>
    </lineage>
</organism>
<accession>A0A9P6JRX8</accession>
<comment type="caution">
    <text evidence="1">The sequence shown here is derived from an EMBL/GenBank/DDBJ whole genome shotgun (WGS) entry which is preliminary data.</text>
</comment>
<name>A0A9P6JRX8_9AGAR</name>
<gene>
    <name evidence="1" type="ORF">CPB83DRAFT_851229</name>
</gene>
<keyword evidence="2" id="KW-1185">Reference proteome</keyword>
<protein>
    <submittedName>
        <fullName evidence="1">Uncharacterized protein</fullName>
    </submittedName>
</protein>
<feature type="non-terminal residue" evidence="1">
    <location>
        <position position="57"/>
    </location>
</feature>
<sequence length="57" mass="6479">MTNPGSQRTPLKKSQNPNVEYFLARQVLGIFKAVDGLMSRQQVQMTAMVCRIARLRV</sequence>
<dbReference type="EMBL" id="MU157841">
    <property type="protein sequence ID" value="KAF9530239.1"/>
    <property type="molecule type" value="Genomic_DNA"/>
</dbReference>